<dbReference type="EMBL" id="JBBNAF010000010">
    <property type="protein sequence ID" value="KAK9108405.1"/>
    <property type="molecule type" value="Genomic_DNA"/>
</dbReference>
<comment type="caution">
    <text evidence="1">The sequence shown here is derived from an EMBL/GenBank/DDBJ whole genome shotgun (WGS) entry which is preliminary data.</text>
</comment>
<accession>A0AAP0I4E2</accession>
<dbReference type="Proteomes" id="UP001420932">
    <property type="component" value="Unassembled WGS sequence"/>
</dbReference>
<organism evidence="1 2">
    <name type="scientific">Stephania yunnanensis</name>
    <dbReference type="NCBI Taxonomy" id="152371"/>
    <lineage>
        <taxon>Eukaryota</taxon>
        <taxon>Viridiplantae</taxon>
        <taxon>Streptophyta</taxon>
        <taxon>Embryophyta</taxon>
        <taxon>Tracheophyta</taxon>
        <taxon>Spermatophyta</taxon>
        <taxon>Magnoliopsida</taxon>
        <taxon>Ranunculales</taxon>
        <taxon>Menispermaceae</taxon>
        <taxon>Menispermoideae</taxon>
        <taxon>Cissampelideae</taxon>
        <taxon>Stephania</taxon>
    </lineage>
</organism>
<gene>
    <name evidence="1" type="ORF">Syun_024416</name>
</gene>
<evidence type="ECO:0000313" key="2">
    <source>
        <dbReference type="Proteomes" id="UP001420932"/>
    </source>
</evidence>
<proteinExistence type="predicted"/>
<dbReference type="AlphaFoldDB" id="A0AAP0I4E2"/>
<evidence type="ECO:0000313" key="1">
    <source>
        <dbReference type="EMBL" id="KAK9108405.1"/>
    </source>
</evidence>
<name>A0AAP0I4E2_9MAGN</name>
<protein>
    <submittedName>
        <fullName evidence="1">Uncharacterized protein</fullName>
    </submittedName>
</protein>
<sequence length="69" mass="8178">MYQQKSVILSTSTFMKFTTFPLLMPRFLTERVFRYIATIRAARTRIPIDEPRNTIAAESVIQLSLQRRR</sequence>
<keyword evidence="2" id="KW-1185">Reference proteome</keyword>
<reference evidence="1 2" key="1">
    <citation type="submission" date="2024-01" db="EMBL/GenBank/DDBJ databases">
        <title>Genome assemblies of Stephania.</title>
        <authorList>
            <person name="Yang L."/>
        </authorList>
    </citation>
    <scope>NUCLEOTIDE SEQUENCE [LARGE SCALE GENOMIC DNA]</scope>
    <source>
        <strain evidence="1">YNDBR</strain>
        <tissue evidence="1">Leaf</tissue>
    </source>
</reference>